<evidence type="ECO:0000256" key="8">
    <source>
        <dbReference type="ARBA" id="ARBA00022842"/>
    </source>
</evidence>
<keyword evidence="5" id="KW-0479">Metal-binding</keyword>
<dbReference type="InterPro" id="IPR051547">
    <property type="entry name" value="TDP2-like"/>
</dbReference>
<evidence type="ECO:0000259" key="12">
    <source>
        <dbReference type="Pfam" id="PF03372"/>
    </source>
</evidence>
<keyword evidence="14" id="KW-1185">Reference proteome</keyword>
<evidence type="ECO:0000313" key="13">
    <source>
        <dbReference type="EMBL" id="CAJ1390888.1"/>
    </source>
</evidence>
<organism evidence="13 14">
    <name type="scientific">Effrenium voratum</name>
    <dbReference type="NCBI Taxonomy" id="2562239"/>
    <lineage>
        <taxon>Eukaryota</taxon>
        <taxon>Sar</taxon>
        <taxon>Alveolata</taxon>
        <taxon>Dinophyceae</taxon>
        <taxon>Suessiales</taxon>
        <taxon>Symbiodiniaceae</taxon>
        <taxon>Effrenium</taxon>
    </lineage>
</organism>
<keyword evidence="4" id="KW-0540">Nuclease</keyword>
<dbReference type="InterPro" id="IPR005135">
    <property type="entry name" value="Endo/exonuclease/phosphatase"/>
</dbReference>
<dbReference type="GO" id="GO:0070260">
    <property type="term" value="F:5'-tyrosyl-DNA phosphodiesterase activity"/>
    <property type="evidence" value="ECO:0007669"/>
    <property type="project" value="TreeGrafter"/>
</dbReference>
<evidence type="ECO:0000256" key="4">
    <source>
        <dbReference type="ARBA" id="ARBA00022722"/>
    </source>
</evidence>
<evidence type="ECO:0000256" key="10">
    <source>
        <dbReference type="ARBA" id="ARBA00023242"/>
    </source>
</evidence>
<accession>A0AA36N3E5</accession>
<dbReference type="GO" id="GO:0004518">
    <property type="term" value="F:nuclease activity"/>
    <property type="evidence" value="ECO:0007669"/>
    <property type="project" value="UniProtKB-KW"/>
</dbReference>
<gene>
    <name evidence="13" type="ORF">EVOR1521_LOCUS16191</name>
</gene>
<dbReference type="InterPro" id="IPR036691">
    <property type="entry name" value="Endo/exonu/phosph_ase_sf"/>
</dbReference>
<dbReference type="AlphaFoldDB" id="A0AA36N3E5"/>
<comment type="cofactor">
    <cofactor evidence="2">
        <name>Mg(2+)</name>
        <dbReference type="ChEBI" id="CHEBI:18420"/>
    </cofactor>
</comment>
<feature type="domain" description="Endonuclease/exonuclease/phosphatase" evidence="12">
    <location>
        <begin position="63"/>
        <end position="261"/>
    </location>
</feature>
<name>A0AA36N3E5_9DINO</name>
<keyword evidence="10" id="KW-0539">Nucleus</keyword>
<evidence type="ECO:0000256" key="2">
    <source>
        <dbReference type="ARBA" id="ARBA00001946"/>
    </source>
</evidence>
<dbReference type="GO" id="GO:0006302">
    <property type="term" value="P:double-strand break repair"/>
    <property type="evidence" value="ECO:0007669"/>
    <property type="project" value="TreeGrafter"/>
</dbReference>
<evidence type="ECO:0000313" key="14">
    <source>
        <dbReference type="Proteomes" id="UP001178507"/>
    </source>
</evidence>
<dbReference type="EMBL" id="CAUJNA010002168">
    <property type="protein sequence ID" value="CAJ1390888.1"/>
    <property type="molecule type" value="Genomic_DNA"/>
</dbReference>
<keyword evidence="7" id="KW-0378">Hydrolase</keyword>
<proteinExistence type="predicted"/>
<evidence type="ECO:0000256" key="3">
    <source>
        <dbReference type="ARBA" id="ARBA00004322"/>
    </source>
</evidence>
<dbReference type="Proteomes" id="UP001178507">
    <property type="component" value="Unassembled WGS sequence"/>
</dbReference>
<dbReference type="SUPFAM" id="SSF56219">
    <property type="entry name" value="DNase I-like"/>
    <property type="match status" value="1"/>
</dbReference>
<feature type="compositionally biased region" description="Low complexity" evidence="11">
    <location>
        <begin position="284"/>
        <end position="305"/>
    </location>
</feature>
<evidence type="ECO:0000256" key="9">
    <source>
        <dbReference type="ARBA" id="ARBA00023204"/>
    </source>
</evidence>
<dbReference type="GO" id="GO:0005737">
    <property type="term" value="C:cytoplasm"/>
    <property type="evidence" value="ECO:0007669"/>
    <property type="project" value="TreeGrafter"/>
</dbReference>
<sequence>MTSEEGFESQVLGQEALPQYLEDQAQGLSRLSFRICSEGRWVQAPDNPADAELNATLARLRVVTYNVWFCEYRQKMRAAAIFRILEASEADVICLQEVTPKFLGWLRQEPFVQEHFALSDAVGTTLQGSKLAYGVLLLLRRSSLRGGELRLWHLPSRMNRSLLVADLPLAQARLRLATVHLESDSRASRIAQLRQILQHLEKGDVTVLAGDMNFADGAPEEVLLRQAEFRDCTEKSGCTMPRSDADGRPARLDRVLAASGAGAWHLVPTRVELLGTEPIDRGEAASMPASSPAAARRGSSPSSEATDPEMPALIPLLPGEPALSRGPSDHYGVLCDFELVQRKEHIPAGADPRRPTASQAQKARLDPL</sequence>
<dbReference type="PANTHER" id="PTHR15822">
    <property type="entry name" value="TRAF AND TNF RECEPTOR-ASSOCIATED PROTEIN"/>
    <property type="match status" value="1"/>
</dbReference>
<dbReference type="CDD" id="cd09080">
    <property type="entry name" value="TDP2"/>
    <property type="match status" value="1"/>
</dbReference>
<comment type="cofactor">
    <cofactor evidence="1">
        <name>Mn(2+)</name>
        <dbReference type="ChEBI" id="CHEBI:29035"/>
    </cofactor>
</comment>
<dbReference type="Pfam" id="PF03372">
    <property type="entry name" value="Exo_endo_phos"/>
    <property type="match status" value="1"/>
</dbReference>
<evidence type="ECO:0000256" key="11">
    <source>
        <dbReference type="SAM" id="MobiDB-lite"/>
    </source>
</evidence>
<protein>
    <recommendedName>
        <fullName evidence="12">Endonuclease/exonuclease/phosphatase domain-containing protein</fullName>
    </recommendedName>
</protein>
<feature type="region of interest" description="Disordered" evidence="11">
    <location>
        <begin position="281"/>
        <end position="325"/>
    </location>
</feature>
<keyword evidence="6" id="KW-0227">DNA damage</keyword>
<evidence type="ECO:0000256" key="6">
    <source>
        <dbReference type="ARBA" id="ARBA00022763"/>
    </source>
</evidence>
<evidence type="ECO:0000256" key="1">
    <source>
        <dbReference type="ARBA" id="ARBA00001936"/>
    </source>
</evidence>
<comment type="subcellular location">
    <subcellularLocation>
        <location evidence="3">Nucleus</location>
        <location evidence="3">PML body</location>
    </subcellularLocation>
</comment>
<keyword evidence="9" id="KW-0234">DNA repair</keyword>
<dbReference type="GO" id="GO:0046872">
    <property type="term" value="F:metal ion binding"/>
    <property type="evidence" value="ECO:0007669"/>
    <property type="project" value="UniProtKB-KW"/>
</dbReference>
<feature type="region of interest" description="Disordered" evidence="11">
    <location>
        <begin position="345"/>
        <end position="368"/>
    </location>
</feature>
<feature type="compositionally biased region" description="Basic and acidic residues" evidence="11">
    <location>
        <begin position="345"/>
        <end position="354"/>
    </location>
</feature>
<keyword evidence="8" id="KW-0460">Magnesium</keyword>
<dbReference type="Gene3D" id="3.60.10.10">
    <property type="entry name" value="Endonuclease/exonuclease/phosphatase"/>
    <property type="match status" value="1"/>
</dbReference>
<evidence type="ECO:0000256" key="7">
    <source>
        <dbReference type="ARBA" id="ARBA00022801"/>
    </source>
</evidence>
<evidence type="ECO:0000256" key="5">
    <source>
        <dbReference type="ARBA" id="ARBA00022723"/>
    </source>
</evidence>
<reference evidence="13" key="1">
    <citation type="submission" date="2023-08" db="EMBL/GenBank/DDBJ databases">
        <authorList>
            <person name="Chen Y."/>
            <person name="Shah S."/>
            <person name="Dougan E. K."/>
            <person name="Thang M."/>
            <person name="Chan C."/>
        </authorList>
    </citation>
    <scope>NUCLEOTIDE SEQUENCE</scope>
</reference>
<comment type="caution">
    <text evidence="13">The sequence shown here is derived from an EMBL/GenBank/DDBJ whole genome shotgun (WGS) entry which is preliminary data.</text>
</comment>
<dbReference type="GO" id="GO:0003697">
    <property type="term" value="F:single-stranded DNA binding"/>
    <property type="evidence" value="ECO:0007669"/>
    <property type="project" value="TreeGrafter"/>
</dbReference>
<dbReference type="PANTHER" id="PTHR15822:SF4">
    <property type="entry name" value="TYROSYL-DNA PHOSPHODIESTERASE 2"/>
    <property type="match status" value="1"/>
</dbReference>